<dbReference type="PROSITE" id="PS51462">
    <property type="entry name" value="NUDIX"/>
    <property type="match status" value="1"/>
</dbReference>
<dbReference type="CDD" id="cd18888">
    <property type="entry name" value="NUDIX_ADPRase_Nudt5"/>
    <property type="match status" value="1"/>
</dbReference>
<keyword evidence="5" id="KW-1185">Reference proteome</keyword>
<dbReference type="GO" id="GO:0047631">
    <property type="term" value="F:ADP-ribose diphosphatase activity"/>
    <property type="evidence" value="ECO:0007669"/>
    <property type="project" value="TreeGrafter"/>
</dbReference>
<dbReference type="Gene3D" id="3.90.79.10">
    <property type="entry name" value="Nucleoside Triphosphate Pyrophosphohydrolase"/>
    <property type="match status" value="1"/>
</dbReference>
<dbReference type="GO" id="GO:0005634">
    <property type="term" value="C:nucleus"/>
    <property type="evidence" value="ECO:0007669"/>
    <property type="project" value="TreeGrafter"/>
</dbReference>
<dbReference type="OrthoDB" id="10249920at2759"/>
<evidence type="ECO:0000259" key="3">
    <source>
        <dbReference type="PROSITE" id="PS51462"/>
    </source>
</evidence>
<keyword evidence="1 2" id="KW-0378">Hydrolase</keyword>
<dbReference type="Pfam" id="PF00293">
    <property type="entry name" value="NUDIX"/>
    <property type="match status" value="1"/>
</dbReference>
<gene>
    <name evidence="4" type="ORF">TCLT_LOCUS1973</name>
</gene>
<dbReference type="GO" id="GO:0019693">
    <property type="term" value="P:ribose phosphate metabolic process"/>
    <property type="evidence" value="ECO:0007669"/>
    <property type="project" value="TreeGrafter"/>
</dbReference>
<dbReference type="PANTHER" id="PTHR11839">
    <property type="entry name" value="UDP/ADP-SUGAR PYROPHOSPHATASE"/>
    <property type="match status" value="1"/>
</dbReference>
<feature type="domain" description="Nudix hydrolase" evidence="3">
    <location>
        <begin position="49"/>
        <end position="192"/>
    </location>
</feature>
<dbReference type="PRINTS" id="PR00502">
    <property type="entry name" value="NUDIXFAMILY"/>
</dbReference>
<dbReference type="PANTHER" id="PTHR11839:SF1">
    <property type="entry name" value="ADP-SUGAR PYROPHOSPHATASE"/>
    <property type="match status" value="1"/>
</dbReference>
<dbReference type="Proteomes" id="UP000276776">
    <property type="component" value="Unassembled WGS sequence"/>
</dbReference>
<dbReference type="InterPro" id="IPR000086">
    <property type="entry name" value="NUDIX_hydrolase_dom"/>
</dbReference>
<evidence type="ECO:0000313" key="6">
    <source>
        <dbReference type="WBParaSite" id="TCLT_0000197201-mRNA-1"/>
    </source>
</evidence>
<sequence length="205" mass="22793">MFAECPFSIVEQPKFVYDGKWLKVRQVRFKKNDSSSEQVWESAHRHKIPQSKPSGVDVLATLHKNGKKYFILIKQYRIPMGGVCLEFPAGLINEGESVEAAAVRELKEETGYTVSKVISCSKGKQSLSPGLTDESINFVVVDVDGNAPENKNPKQNLDDGESIEVVLVESDKLLTYIESVSTEVHVQSMVYAFALGMNYAQSCKV</sequence>
<dbReference type="STRING" id="103827.A0A0N5CP40"/>
<evidence type="ECO:0000313" key="4">
    <source>
        <dbReference type="EMBL" id="VDM97691.1"/>
    </source>
</evidence>
<dbReference type="GO" id="GO:0006753">
    <property type="term" value="P:nucleoside phosphate metabolic process"/>
    <property type="evidence" value="ECO:0007669"/>
    <property type="project" value="TreeGrafter"/>
</dbReference>
<evidence type="ECO:0000313" key="5">
    <source>
        <dbReference type="Proteomes" id="UP000276776"/>
    </source>
</evidence>
<dbReference type="EMBL" id="UYYF01000323">
    <property type="protein sequence ID" value="VDM97691.1"/>
    <property type="molecule type" value="Genomic_DNA"/>
</dbReference>
<organism evidence="6">
    <name type="scientific">Thelazia callipaeda</name>
    <name type="common">Oriental eyeworm</name>
    <name type="synonym">Parasitic nematode</name>
    <dbReference type="NCBI Taxonomy" id="103827"/>
    <lineage>
        <taxon>Eukaryota</taxon>
        <taxon>Metazoa</taxon>
        <taxon>Ecdysozoa</taxon>
        <taxon>Nematoda</taxon>
        <taxon>Chromadorea</taxon>
        <taxon>Rhabditida</taxon>
        <taxon>Spirurina</taxon>
        <taxon>Spiruromorpha</taxon>
        <taxon>Thelazioidea</taxon>
        <taxon>Thelaziidae</taxon>
        <taxon>Thelazia</taxon>
    </lineage>
</organism>
<dbReference type="InterPro" id="IPR020084">
    <property type="entry name" value="NUDIX_hydrolase_CS"/>
</dbReference>
<dbReference type="InterPro" id="IPR015797">
    <property type="entry name" value="NUDIX_hydrolase-like_dom_sf"/>
</dbReference>
<dbReference type="OMA" id="NDPGLCN"/>
<dbReference type="InterPro" id="IPR020476">
    <property type="entry name" value="Nudix_hydrolase"/>
</dbReference>
<evidence type="ECO:0000256" key="1">
    <source>
        <dbReference type="ARBA" id="ARBA00022801"/>
    </source>
</evidence>
<evidence type="ECO:0000256" key="2">
    <source>
        <dbReference type="RuleBase" id="RU003476"/>
    </source>
</evidence>
<comment type="similarity">
    <text evidence="2">Belongs to the Nudix hydrolase family.</text>
</comment>
<protein>
    <submittedName>
        <fullName evidence="6">Nudix hydrolase domain-containing protein</fullName>
    </submittedName>
</protein>
<name>A0A0N5CP40_THECL</name>
<reference evidence="4 5" key="2">
    <citation type="submission" date="2018-11" db="EMBL/GenBank/DDBJ databases">
        <authorList>
            <consortium name="Pathogen Informatics"/>
        </authorList>
    </citation>
    <scope>NUCLEOTIDE SEQUENCE [LARGE SCALE GENOMIC DNA]</scope>
</reference>
<dbReference type="SUPFAM" id="SSF55811">
    <property type="entry name" value="Nudix"/>
    <property type="match status" value="1"/>
</dbReference>
<proteinExistence type="inferred from homology"/>
<dbReference type="PROSITE" id="PS00893">
    <property type="entry name" value="NUDIX_BOX"/>
    <property type="match status" value="1"/>
</dbReference>
<reference evidence="6" key="1">
    <citation type="submission" date="2017-02" db="UniProtKB">
        <authorList>
            <consortium name="WormBaseParasite"/>
        </authorList>
    </citation>
    <scope>IDENTIFICATION</scope>
</reference>
<dbReference type="AlphaFoldDB" id="A0A0N5CP40"/>
<dbReference type="WBParaSite" id="TCLT_0000197201-mRNA-1">
    <property type="protein sequence ID" value="TCLT_0000197201-mRNA-1"/>
    <property type="gene ID" value="TCLT_0000197201"/>
</dbReference>
<accession>A0A0N5CP40</accession>